<proteinExistence type="predicted"/>
<evidence type="ECO:0000256" key="1">
    <source>
        <dbReference type="SAM" id="MobiDB-lite"/>
    </source>
</evidence>
<dbReference type="AlphaFoldDB" id="M2AUG7"/>
<dbReference type="Proteomes" id="UP000011529">
    <property type="component" value="Unassembled WGS sequence"/>
</dbReference>
<feature type="compositionally biased region" description="Polar residues" evidence="1">
    <location>
        <begin position="1"/>
        <end position="18"/>
    </location>
</feature>
<reference evidence="2" key="1">
    <citation type="submission" date="2012-11" db="EMBL/GenBank/DDBJ databases">
        <title>Permanent draft genomes of Rhodopirellula europaea strain SH398 and 6C.</title>
        <authorList>
            <person name="Richter M."/>
            <person name="Richter-Heitmann T."/>
            <person name="Frank C."/>
            <person name="Harder J."/>
            <person name="Glockner F.O."/>
        </authorList>
    </citation>
    <scope>NUCLEOTIDE SEQUENCE</scope>
    <source>
        <strain evidence="2">6C</strain>
    </source>
</reference>
<dbReference type="RefSeq" id="WP_008661675.1">
    <property type="nucleotide sequence ID" value="NZ_ANMO01000252.1"/>
</dbReference>
<protein>
    <submittedName>
        <fullName evidence="2">Uncharacterized protein</fullName>
    </submittedName>
</protein>
<reference evidence="2" key="2">
    <citation type="journal article" date="2013" name="Mar. Genomics">
        <title>Expression of sulfatases in Rhodopirellula baltica and the diversity of sulfatases in the genus Rhodopirellula.</title>
        <authorList>
            <person name="Wegner C.E."/>
            <person name="Richter-Heitmann T."/>
            <person name="Klindworth A."/>
            <person name="Klockow C."/>
            <person name="Richter M."/>
            <person name="Achstetter T."/>
            <person name="Glockner F.O."/>
            <person name="Harder J."/>
        </authorList>
    </citation>
    <scope>NUCLEOTIDE SEQUENCE [LARGE SCALE GENOMIC DNA]</scope>
    <source>
        <strain evidence="2">6C</strain>
    </source>
</reference>
<name>M2AUG7_9BACT</name>
<organism evidence="2 3">
    <name type="scientific">Rhodopirellula europaea 6C</name>
    <dbReference type="NCBI Taxonomy" id="1263867"/>
    <lineage>
        <taxon>Bacteria</taxon>
        <taxon>Pseudomonadati</taxon>
        <taxon>Planctomycetota</taxon>
        <taxon>Planctomycetia</taxon>
        <taxon>Pirellulales</taxon>
        <taxon>Pirellulaceae</taxon>
        <taxon>Rhodopirellula</taxon>
    </lineage>
</organism>
<dbReference type="EMBL" id="ANMO01000252">
    <property type="protein sequence ID" value="EMB13649.1"/>
    <property type="molecule type" value="Genomic_DNA"/>
</dbReference>
<accession>M2AUG7</accession>
<evidence type="ECO:0000313" key="2">
    <source>
        <dbReference type="EMBL" id="EMB13649.1"/>
    </source>
</evidence>
<dbReference type="PATRIC" id="fig|1263867.3.peg.5992"/>
<keyword evidence="3" id="KW-1185">Reference proteome</keyword>
<feature type="region of interest" description="Disordered" evidence="1">
    <location>
        <begin position="1"/>
        <end position="26"/>
    </location>
</feature>
<evidence type="ECO:0000313" key="3">
    <source>
        <dbReference type="Proteomes" id="UP000011529"/>
    </source>
</evidence>
<gene>
    <name evidence="2" type="ORF">RE6C_05595</name>
</gene>
<comment type="caution">
    <text evidence="2">The sequence shown here is derived from an EMBL/GenBank/DDBJ whole genome shotgun (WGS) entry which is preliminary data.</text>
</comment>
<sequence length="332" mass="37648">MSTANLTTASPVSDSPASESHALGDNEVNPMASVSERLQAETTAVRLKIHWPSVRKTLSSDQTRQAAGTFDADTKSVSASKKLLDTNHPAFRAATAVRKQAADHWKANTLPYTEPGMRLIKRVDVPTFDVFMTSVRAELNEAVEQLELHFDELIDQARERLGDLFDPADYDMNLHRLFGIEWDYPSCNPPEYLLQVSPQLYYSECSRVQRRFDEAVKLAEQAFADELEQLVTHLGERLRGDGDGSPKVFRDSAVTNLAEFLDRFQRLNIRSDDQLDRLVADARRIVGGVVPQHLREQSELRQRVATELSRVEASLEGWMTERPRRSILRRSR</sequence>